<dbReference type="Pfam" id="PF13310">
    <property type="entry name" value="Virulence_RhuM"/>
    <property type="match status" value="1"/>
</dbReference>
<dbReference type="STRING" id="1123397.SAMN05660831_02664"/>
<dbReference type="EMBL" id="FOMJ01000015">
    <property type="protein sequence ID" value="SFD94966.1"/>
    <property type="molecule type" value="Genomic_DNA"/>
</dbReference>
<sequence>MQSGEEEGEIAIYETDSGAFEVRVEAETVWLTQAQMSELFQRDQSVISRHISSVFREGELEEATNMQKMHIASSDKPVTEFSLDVIISVGYRVKSQQGVRFRQWANHILKEHLTRGYTINRQRFEENARELEAALQLVRKAATAPALDAQSGQGLVEILSHYTRTFLWLQRYDEGLLQAPPGQAGGDLPTATEAMAALEGLKAELMERAEATELFARPRGDGLASILGNLDQTVFGEPAYPSIEAKAAHLLYFVVKDHPFADGNKRSGAFLFVDFLHRNGRLLNDAGQPVVNDAGLAALTLLVAESAADQKETLIHLIMNMLAKETP</sequence>
<dbReference type="PROSITE" id="PS51459">
    <property type="entry name" value="FIDO"/>
    <property type="match status" value="1"/>
</dbReference>
<dbReference type="OrthoDB" id="9802752at2"/>
<dbReference type="AlphaFoldDB" id="A0A1I1WIJ2"/>
<dbReference type="SUPFAM" id="SSF140931">
    <property type="entry name" value="Fic-like"/>
    <property type="match status" value="1"/>
</dbReference>
<dbReference type="Pfam" id="PF02661">
    <property type="entry name" value="Fic"/>
    <property type="match status" value="1"/>
</dbReference>
<keyword evidence="3" id="KW-1185">Reference proteome</keyword>
<name>A0A1I1WIJ2_9GAMM</name>
<proteinExistence type="predicted"/>
<dbReference type="InterPro" id="IPR036597">
    <property type="entry name" value="Fido-like_dom_sf"/>
</dbReference>
<dbReference type="PANTHER" id="PTHR35810">
    <property type="entry name" value="CYTOPLASMIC PROTEIN-RELATED"/>
    <property type="match status" value="1"/>
</dbReference>
<feature type="domain" description="Fido" evidence="1">
    <location>
        <begin position="190"/>
        <end position="320"/>
    </location>
</feature>
<gene>
    <name evidence="2" type="ORF">SAMN05660831_02664</name>
</gene>
<dbReference type="Proteomes" id="UP000198611">
    <property type="component" value="Unassembled WGS sequence"/>
</dbReference>
<protein>
    <submittedName>
        <fullName evidence="2">Fic/DOC family protein</fullName>
    </submittedName>
</protein>
<organism evidence="2 3">
    <name type="scientific">Thiohalospira halophila DSM 15071</name>
    <dbReference type="NCBI Taxonomy" id="1123397"/>
    <lineage>
        <taxon>Bacteria</taxon>
        <taxon>Pseudomonadati</taxon>
        <taxon>Pseudomonadota</taxon>
        <taxon>Gammaproteobacteria</taxon>
        <taxon>Thiohalospirales</taxon>
        <taxon>Thiohalospiraceae</taxon>
        <taxon>Thiohalospira</taxon>
    </lineage>
</organism>
<evidence type="ECO:0000313" key="3">
    <source>
        <dbReference type="Proteomes" id="UP000198611"/>
    </source>
</evidence>
<dbReference type="InterPro" id="IPR011204">
    <property type="entry name" value="Virulence_RhuM-like"/>
</dbReference>
<dbReference type="RefSeq" id="WP_093429267.1">
    <property type="nucleotide sequence ID" value="NZ_FOMJ01000015.1"/>
</dbReference>
<dbReference type="InterPro" id="IPR003812">
    <property type="entry name" value="Fido"/>
</dbReference>
<evidence type="ECO:0000259" key="1">
    <source>
        <dbReference type="PROSITE" id="PS51459"/>
    </source>
</evidence>
<reference evidence="2 3" key="1">
    <citation type="submission" date="2016-10" db="EMBL/GenBank/DDBJ databases">
        <authorList>
            <person name="de Groot N.N."/>
        </authorList>
    </citation>
    <scope>NUCLEOTIDE SEQUENCE [LARGE SCALE GENOMIC DNA]</scope>
    <source>
        <strain evidence="2 3">HL3</strain>
    </source>
</reference>
<accession>A0A1I1WIJ2</accession>
<dbReference type="PANTHER" id="PTHR35810:SF1">
    <property type="entry name" value="CYTOPLASMIC PROTEIN"/>
    <property type="match status" value="1"/>
</dbReference>
<dbReference type="InterPro" id="IPR053737">
    <property type="entry name" value="Type_II_TA_Toxin"/>
</dbReference>
<evidence type="ECO:0000313" key="2">
    <source>
        <dbReference type="EMBL" id="SFD94966.1"/>
    </source>
</evidence>
<dbReference type="Gene3D" id="1.20.120.1870">
    <property type="entry name" value="Fic/DOC protein, Fido domain"/>
    <property type="match status" value="1"/>
</dbReference>